<dbReference type="OrthoDB" id="2734493at2759"/>
<dbReference type="Pfam" id="PF01753">
    <property type="entry name" value="zf-MYND"/>
    <property type="match status" value="1"/>
</dbReference>
<dbReference type="AlphaFoldDB" id="A0A9P3GFQ6"/>
<evidence type="ECO:0000259" key="5">
    <source>
        <dbReference type="PROSITE" id="PS50865"/>
    </source>
</evidence>
<dbReference type="EMBL" id="BPQB01000037">
    <property type="protein sequence ID" value="GJE94088.1"/>
    <property type="molecule type" value="Genomic_DNA"/>
</dbReference>
<evidence type="ECO:0000313" key="6">
    <source>
        <dbReference type="EMBL" id="GJE94088.1"/>
    </source>
</evidence>
<dbReference type="SUPFAM" id="SSF144232">
    <property type="entry name" value="HIT/MYND zinc finger-like"/>
    <property type="match status" value="1"/>
</dbReference>
<dbReference type="PROSITE" id="PS50865">
    <property type="entry name" value="ZF_MYND_2"/>
    <property type="match status" value="1"/>
</dbReference>
<keyword evidence="2 4" id="KW-0863">Zinc-finger</keyword>
<reference evidence="6 7" key="1">
    <citation type="submission" date="2021-08" db="EMBL/GenBank/DDBJ databases">
        <title>Draft Genome Sequence of Phanerochaete sordida strain YK-624.</title>
        <authorList>
            <person name="Mori T."/>
            <person name="Dohra H."/>
            <person name="Suzuki T."/>
            <person name="Kawagishi H."/>
            <person name="Hirai H."/>
        </authorList>
    </citation>
    <scope>NUCLEOTIDE SEQUENCE [LARGE SCALE GENOMIC DNA]</scope>
    <source>
        <strain evidence="6 7">YK-624</strain>
    </source>
</reference>
<accession>A0A9P3GFQ6</accession>
<evidence type="ECO:0000256" key="3">
    <source>
        <dbReference type="ARBA" id="ARBA00022833"/>
    </source>
</evidence>
<dbReference type="InterPro" id="IPR002893">
    <property type="entry name" value="Znf_MYND"/>
</dbReference>
<dbReference type="Gene3D" id="6.10.140.2220">
    <property type="match status" value="1"/>
</dbReference>
<keyword evidence="7" id="KW-1185">Reference proteome</keyword>
<dbReference type="GO" id="GO:0008270">
    <property type="term" value="F:zinc ion binding"/>
    <property type="evidence" value="ECO:0007669"/>
    <property type="project" value="UniProtKB-KW"/>
</dbReference>
<name>A0A9P3GFQ6_9APHY</name>
<evidence type="ECO:0000256" key="1">
    <source>
        <dbReference type="ARBA" id="ARBA00022723"/>
    </source>
</evidence>
<evidence type="ECO:0000313" key="7">
    <source>
        <dbReference type="Proteomes" id="UP000703269"/>
    </source>
</evidence>
<evidence type="ECO:0000256" key="2">
    <source>
        <dbReference type="ARBA" id="ARBA00022771"/>
    </source>
</evidence>
<dbReference type="Proteomes" id="UP000703269">
    <property type="component" value="Unassembled WGS sequence"/>
</dbReference>
<organism evidence="6 7">
    <name type="scientific">Phanerochaete sordida</name>
    <dbReference type="NCBI Taxonomy" id="48140"/>
    <lineage>
        <taxon>Eukaryota</taxon>
        <taxon>Fungi</taxon>
        <taxon>Dikarya</taxon>
        <taxon>Basidiomycota</taxon>
        <taxon>Agaricomycotina</taxon>
        <taxon>Agaricomycetes</taxon>
        <taxon>Polyporales</taxon>
        <taxon>Phanerochaetaceae</taxon>
        <taxon>Phanerochaete</taxon>
    </lineage>
</organism>
<evidence type="ECO:0000256" key="4">
    <source>
        <dbReference type="PROSITE-ProRule" id="PRU00134"/>
    </source>
</evidence>
<gene>
    <name evidence="6" type="ORF">PsYK624_102560</name>
</gene>
<feature type="domain" description="MYND-type" evidence="5">
    <location>
        <begin position="24"/>
        <end position="66"/>
    </location>
</feature>
<keyword evidence="3" id="KW-0862">Zinc</keyword>
<comment type="caution">
    <text evidence="6">The sequence shown here is derived from an EMBL/GenBank/DDBJ whole genome shotgun (WGS) entry which is preliminary data.</text>
</comment>
<keyword evidence="1" id="KW-0479">Metal-binding</keyword>
<protein>
    <submittedName>
        <fullName evidence="6">Zinc finger MYND domain-containing protein</fullName>
    </submittedName>
</protein>
<sequence>MPIYDSTTGFAVQDPKAFKLGCQARDCPNHPEYKGLKMKACAKCKFVRYCSKECQSADWQKHKKICRDPQLVDISAWLYEYRPIFEWVCSEALLRDGVNRTGTHHLLVDVISAGRIGGAAPSPFYIMQPRTFPNTETAHLGGLKMGNSDLSMWAQEGDVGVAEVIFRFDMTYQRAERYGLPGPVSAEPAVHGWDELVRDVVNGTLTLEDVFKLYEDASAIAKRN</sequence>
<proteinExistence type="predicted"/>